<sequence length="576" mass="67314">MNQQWTAFNQISKMLDTNQSIELNVHKIIEIIVDSIPQADAGFFLLWKDDLQCLTIDAAVNFQQQHYMNTRLKQNEGISGKVYTSGQGVMLNSAAEIDYLMGNMRKPNKKYYLDSFVHYGEPKNCISVPIEYNEERFGVFTVDNFLNDGDFSMDDFNFLQAIAFQVAIAIRLSCDIQKSQQRTRDLENSITIHQKLNQHILEGHSIEQLILYLDTLTNDPYFLLNAVGNLEFSSRNFDRALNFISSLIDANFHENWKNQQYISIYDGQNCYLHIFRVSSSVYISGFLVIKTNKPHLPLMTQLTITHAASIIAMAQMKQRNSFERELQKRQSLLALLTDYNQSIELRTLCTYYFETDRFLSIMTIEHHFLISSDFTSLLNFEKRLNDTLSHTKIILIPTKNRIYCIIGSTTKQNSTVQNVINNFLPECRFFTGRSVKSFDNLYLSYMDIEFILFINKIDNKISYTSFKDLGVFRYLLQLSDDEKIIFVEDELALLMKEKNSRELLDTLLTYFEHKKNAALTAQYLHLHINSIYYRLTQIETLLQIDLADFQNNINLYSALFLEKYVYHKKKQLHVIQ</sequence>
<name>A0A2U3AQ08_9BACL</name>
<proteinExistence type="predicted"/>
<dbReference type="EMBL" id="QFVR01000002">
    <property type="protein sequence ID" value="PWI26640.1"/>
    <property type="molecule type" value="Genomic_DNA"/>
</dbReference>
<accession>A0A2U3AQ08</accession>
<organism evidence="2 3">
    <name type="scientific">Kurthia sibirica</name>
    <dbReference type="NCBI Taxonomy" id="202750"/>
    <lineage>
        <taxon>Bacteria</taxon>
        <taxon>Bacillati</taxon>
        <taxon>Bacillota</taxon>
        <taxon>Bacilli</taxon>
        <taxon>Bacillales</taxon>
        <taxon>Caryophanaceae</taxon>
        <taxon>Kurthia</taxon>
    </lineage>
</organism>
<dbReference type="Pfam" id="PF13556">
    <property type="entry name" value="HTH_30"/>
    <property type="match status" value="1"/>
</dbReference>
<dbReference type="Proteomes" id="UP000245938">
    <property type="component" value="Unassembled WGS sequence"/>
</dbReference>
<keyword evidence="3" id="KW-1185">Reference proteome</keyword>
<dbReference type="OrthoDB" id="143422at2"/>
<dbReference type="RefSeq" id="WP_109304811.1">
    <property type="nucleotide sequence ID" value="NZ_BJUF01000002.1"/>
</dbReference>
<dbReference type="Gene3D" id="3.30.450.40">
    <property type="match status" value="1"/>
</dbReference>
<dbReference type="SMART" id="SM00065">
    <property type="entry name" value="GAF"/>
    <property type="match status" value="1"/>
</dbReference>
<dbReference type="InterPro" id="IPR025736">
    <property type="entry name" value="PucR_C-HTH_dom"/>
</dbReference>
<dbReference type="InterPro" id="IPR003018">
    <property type="entry name" value="GAF"/>
</dbReference>
<dbReference type="Pfam" id="PF13185">
    <property type="entry name" value="GAF_2"/>
    <property type="match status" value="1"/>
</dbReference>
<dbReference type="Gene3D" id="1.10.10.2840">
    <property type="entry name" value="PucR C-terminal helix-turn-helix domain"/>
    <property type="match status" value="1"/>
</dbReference>
<dbReference type="AlphaFoldDB" id="A0A2U3AQ08"/>
<dbReference type="InterPro" id="IPR029016">
    <property type="entry name" value="GAF-like_dom_sf"/>
</dbReference>
<evidence type="ECO:0000313" key="3">
    <source>
        <dbReference type="Proteomes" id="UP000245938"/>
    </source>
</evidence>
<protein>
    <recommendedName>
        <fullName evidence="1">GAF domain-containing protein</fullName>
    </recommendedName>
</protein>
<evidence type="ECO:0000313" key="2">
    <source>
        <dbReference type="EMBL" id="PWI26640.1"/>
    </source>
</evidence>
<comment type="caution">
    <text evidence="2">The sequence shown here is derived from an EMBL/GenBank/DDBJ whole genome shotgun (WGS) entry which is preliminary data.</text>
</comment>
<evidence type="ECO:0000259" key="1">
    <source>
        <dbReference type="SMART" id="SM00065"/>
    </source>
</evidence>
<dbReference type="PANTHER" id="PTHR33744">
    <property type="entry name" value="CARBOHYDRATE DIACID REGULATOR"/>
    <property type="match status" value="1"/>
</dbReference>
<gene>
    <name evidence="2" type="ORF">DEX24_02435</name>
</gene>
<dbReference type="InterPro" id="IPR042070">
    <property type="entry name" value="PucR_C-HTH_sf"/>
</dbReference>
<dbReference type="SUPFAM" id="SSF55781">
    <property type="entry name" value="GAF domain-like"/>
    <property type="match status" value="1"/>
</dbReference>
<reference evidence="2 3" key="1">
    <citation type="submission" date="2018-05" db="EMBL/GenBank/DDBJ databases">
        <title>Kurthia sibirica genome sequence.</title>
        <authorList>
            <person name="Maclea K.S."/>
            <person name="Goen A.E."/>
        </authorList>
    </citation>
    <scope>NUCLEOTIDE SEQUENCE [LARGE SCALE GENOMIC DNA]</scope>
    <source>
        <strain evidence="2 3">ATCC 49154</strain>
    </source>
</reference>
<dbReference type="InterPro" id="IPR051448">
    <property type="entry name" value="CdaR-like_regulators"/>
</dbReference>
<feature type="domain" description="GAF" evidence="1">
    <location>
        <begin position="24"/>
        <end position="180"/>
    </location>
</feature>